<keyword evidence="2" id="KW-0813">Transport</keyword>
<dbReference type="Gene3D" id="3.40.190.10">
    <property type="entry name" value="Periplasmic binding protein-like II"/>
    <property type="match status" value="1"/>
</dbReference>
<evidence type="ECO:0000256" key="3">
    <source>
        <dbReference type="ARBA" id="ARBA00022729"/>
    </source>
</evidence>
<dbReference type="Proteomes" id="UP000029692">
    <property type="component" value="Unassembled WGS sequence"/>
</dbReference>
<comment type="similarity">
    <text evidence="1">Belongs to the bacterial solute-binding protein 5 family.</text>
</comment>
<dbReference type="PIRSF" id="PIRSF002741">
    <property type="entry name" value="MppA"/>
    <property type="match status" value="1"/>
</dbReference>
<dbReference type="GO" id="GO:0015833">
    <property type="term" value="P:peptide transport"/>
    <property type="evidence" value="ECO:0007669"/>
    <property type="project" value="TreeGrafter"/>
</dbReference>
<name>A0A098R135_9SPIO</name>
<dbReference type="SUPFAM" id="SSF53850">
    <property type="entry name" value="Periplasmic binding protein-like II"/>
    <property type="match status" value="1"/>
</dbReference>
<dbReference type="InterPro" id="IPR039424">
    <property type="entry name" value="SBP_5"/>
</dbReference>
<dbReference type="Pfam" id="PF00496">
    <property type="entry name" value="SBP_bac_5"/>
    <property type="match status" value="1"/>
</dbReference>
<dbReference type="GO" id="GO:1904680">
    <property type="term" value="F:peptide transmembrane transporter activity"/>
    <property type="evidence" value="ECO:0007669"/>
    <property type="project" value="TreeGrafter"/>
</dbReference>
<dbReference type="Gene3D" id="3.90.76.10">
    <property type="entry name" value="Dipeptide-binding Protein, Domain 1"/>
    <property type="match status" value="1"/>
</dbReference>
<dbReference type="AlphaFoldDB" id="A0A098R135"/>
<keyword evidence="6" id="KW-1185">Reference proteome</keyword>
<dbReference type="InterPro" id="IPR000914">
    <property type="entry name" value="SBP_5_dom"/>
</dbReference>
<evidence type="ECO:0000313" key="6">
    <source>
        <dbReference type="Proteomes" id="UP000029692"/>
    </source>
</evidence>
<organism evidence="5 6">
    <name type="scientific">Spirochaeta lutea</name>
    <dbReference type="NCBI Taxonomy" id="1480694"/>
    <lineage>
        <taxon>Bacteria</taxon>
        <taxon>Pseudomonadati</taxon>
        <taxon>Spirochaetota</taxon>
        <taxon>Spirochaetia</taxon>
        <taxon>Spirochaetales</taxon>
        <taxon>Spirochaetaceae</taxon>
        <taxon>Spirochaeta</taxon>
    </lineage>
</organism>
<dbReference type="EMBL" id="JNUP01000052">
    <property type="protein sequence ID" value="KGE72432.1"/>
    <property type="molecule type" value="Genomic_DNA"/>
</dbReference>
<evidence type="ECO:0000256" key="1">
    <source>
        <dbReference type="ARBA" id="ARBA00005695"/>
    </source>
</evidence>
<dbReference type="GO" id="GO:0030288">
    <property type="term" value="C:outer membrane-bounded periplasmic space"/>
    <property type="evidence" value="ECO:0007669"/>
    <property type="project" value="UniProtKB-ARBA"/>
</dbReference>
<dbReference type="GO" id="GO:0043190">
    <property type="term" value="C:ATP-binding cassette (ABC) transporter complex"/>
    <property type="evidence" value="ECO:0007669"/>
    <property type="project" value="InterPro"/>
</dbReference>
<comment type="caution">
    <text evidence="5">The sequence shown here is derived from an EMBL/GenBank/DDBJ whole genome shotgun (WGS) entry which is preliminary data.</text>
</comment>
<dbReference type="PANTHER" id="PTHR30290">
    <property type="entry name" value="PERIPLASMIC BINDING COMPONENT OF ABC TRANSPORTER"/>
    <property type="match status" value="1"/>
</dbReference>
<sequence>MKRCNPRIVLAGFLFFGSIGLLFSGGRNEGGEQVQISLGLSGNPSTLDPHATSETLTFQVVKSIYDTLLEPNEEGRLVPALAESWDFGEDNKSIRFTLRRGVTFHDGSAMDSRDVKASLERILDPDFNSPNRPEFEVISEITTPDQHTVVVYLSEPSAPILYSLASGWAAILPSEKIESGHDFALLPLGTGAFSLVNWSQDDRITLKKNNEYWMAGSPRVDEVVFRIVPERSLQIQGLISGDLDVVYLVDTEDLALLEASGEVSIQQSLSSLVLVMPMNLSAEPMQDRRFRQAVAMSIDKQQVLDIAYGGGVPVHTFMDAGNPFFADLENPYPYNPQEARRLLAEMGYQGQPVELVVPQNFAPHVRAGELYQEMLRQVGIQVSLRLVDWSYWIGEVYGNANYQMSVIGHTGKLDPHGIFAGYARGGRYVRWENAEAADLIDQGKRVLDFTSRQAIYSRVQELFARDLPFFFLGSSNRTVAVRSDVRGFQMTPVLDTFDFRRVERVQP</sequence>
<reference evidence="5 6" key="1">
    <citation type="submission" date="2014-05" db="EMBL/GenBank/DDBJ databases">
        <title>De novo Genome Sequence of Spirocheata sp.</title>
        <authorList>
            <person name="Shivani Y."/>
            <person name="Subhash Y."/>
            <person name="Tushar L."/>
            <person name="Sasikala C."/>
            <person name="Ramana C.V."/>
        </authorList>
    </citation>
    <scope>NUCLEOTIDE SEQUENCE [LARGE SCALE GENOMIC DNA]</scope>
    <source>
        <strain evidence="5 6">JC230</strain>
    </source>
</reference>
<dbReference type="Gene3D" id="3.10.105.10">
    <property type="entry name" value="Dipeptide-binding Protein, Domain 3"/>
    <property type="match status" value="1"/>
</dbReference>
<feature type="domain" description="Solute-binding protein family 5" evidence="4">
    <location>
        <begin position="77"/>
        <end position="420"/>
    </location>
</feature>
<dbReference type="PANTHER" id="PTHR30290:SF9">
    <property type="entry name" value="OLIGOPEPTIDE-BINDING PROTEIN APPA"/>
    <property type="match status" value="1"/>
</dbReference>
<dbReference type="STRING" id="1480694.DC28_07175"/>
<evidence type="ECO:0000313" key="5">
    <source>
        <dbReference type="EMBL" id="KGE72432.1"/>
    </source>
</evidence>
<protein>
    <recommendedName>
        <fullName evidence="4">Solute-binding protein family 5 domain-containing protein</fullName>
    </recommendedName>
</protein>
<evidence type="ECO:0000259" key="4">
    <source>
        <dbReference type="Pfam" id="PF00496"/>
    </source>
</evidence>
<dbReference type="InterPro" id="IPR030678">
    <property type="entry name" value="Peptide/Ni-bd"/>
</dbReference>
<gene>
    <name evidence="5" type="ORF">DC28_07175</name>
</gene>
<keyword evidence="3" id="KW-0732">Signal</keyword>
<accession>A0A098R135</accession>
<dbReference type="eggNOG" id="COG0747">
    <property type="taxonomic scope" value="Bacteria"/>
</dbReference>
<dbReference type="RefSeq" id="WP_037547201.1">
    <property type="nucleotide sequence ID" value="NZ_JNUP01000052.1"/>
</dbReference>
<proteinExistence type="inferred from homology"/>
<evidence type="ECO:0000256" key="2">
    <source>
        <dbReference type="ARBA" id="ARBA00022448"/>
    </source>
</evidence>